<name>A0A917D243_9NOCA</name>
<comment type="caution">
    <text evidence="2">The sequence shown here is derived from an EMBL/GenBank/DDBJ whole genome shotgun (WGS) entry which is preliminary data.</text>
</comment>
<gene>
    <name evidence="2" type="ORF">GCM10007304_21850</name>
</gene>
<dbReference type="EMBL" id="BMCU01000002">
    <property type="protein sequence ID" value="GGG07446.1"/>
    <property type="molecule type" value="Genomic_DNA"/>
</dbReference>
<reference evidence="2" key="1">
    <citation type="journal article" date="2014" name="Int. J. Syst. Evol. Microbiol.">
        <title>Complete genome sequence of Corynebacterium casei LMG S-19264T (=DSM 44701T), isolated from a smear-ripened cheese.</title>
        <authorList>
            <consortium name="US DOE Joint Genome Institute (JGI-PGF)"/>
            <person name="Walter F."/>
            <person name="Albersmeier A."/>
            <person name="Kalinowski J."/>
            <person name="Ruckert C."/>
        </authorList>
    </citation>
    <scope>NUCLEOTIDE SEQUENCE</scope>
    <source>
        <strain evidence="2">CCM 7905</strain>
    </source>
</reference>
<keyword evidence="1" id="KW-1133">Transmembrane helix</keyword>
<keyword evidence="1" id="KW-0472">Membrane</keyword>
<feature type="transmembrane region" description="Helical" evidence="1">
    <location>
        <begin position="150"/>
        <end position="172"/>
    </location>
</feature>
<protein>
    <submittedName>
        <fullName evidence="2">Uncharacterized protein</fullName>
    </submittedName>
</protein>
<proteinExistence type="predicted"/>
<sequence length="243" mass="26177">MTATLTPPPAKAAPRVVQVARMHSVAWPLAVGAPAAILFVAFAIGWVLFFAIPNPDSRTQFTGGVTSVFFFGIGFYVQAMTQTFPFALGLSVTRREFFTATALAGLVQSVVFGTVIYLLSLLETATSGWGVHMRMFGILDYVTTSPVTRLFALIALFFLVSSIGLLIGTMYLRWKLIGLMTLSAAAVVVIGGAVVLILWRQWWFTVGDAIADTPRFVTMVVLPAVLAAVSLLGGWAVLRRTTP</sequence>
<feature type="transmembrane region" description="Helical" evidence="1">
    <location>
        <begin position="97"/>
        <end position="119"/>
    </location>
</feature>
<feature type="transmembrane region" description="Helical" evidence="1">
    <location>
        <begin position="219"/>
        <end position="238"/>
    </location>
</feature>
<dbReference type="AlphaFoldDB" id="A0A917D243"/>
<accession>A0A917D243</accession>
<keyword evidence="1" id="KW-0812">Transmembrane</keyword>
<evidence type="ECO:0000313" key="2">
    <source>
        <dbReference type="EMBL" id="GGG07446.1"/>
    </source>
</evidence>
<keyword evidence="3" id="KW-1185">Reference proteome</keyword>
<reference evidence="2" key="2">
    <citation type="submission" date="2020-09" db="EMBL/GenBank/DDBJ databases">
        <authorList>
            <person name="Sun Q."/>
            <person name="Sedlacek I."/>
        </authorList>
    </citation>
    <scope>NUCLEOTIDE SEQUENCE</scope>
    <source>
        <strain evidence="2">CCM 7905</strain>
    </source>
</reference>
<evidence type="ECO:0000256" key="1">
    <source>
        <dbReference type="SAM" id="Phobius"/>
    </source>
</evidence>
<feature type="transmembrane region" description="Helical" evidence="1">
    <location>
        <begin position="25"/>
        <end position="52"/>
    </location>
</feature>
<dbReference type="RefSeq" id="WP_188544802.1">
    <property type="nucleotide sequence ID" value="NZ_BMCU01000002.1"/>
</dbReference>
<organism evidence="2 3">
    <name type="scientific">Rhodococcoides trifolii</name>
    <dbReference type="NCBI Taxonomy" id="908250"/>
    <lineage>
        <taxon>Bacteria</taxon>
        <taxon>Bacillati</taxon>
        <taxon>Actinomycetota</taxon>
        <taxon>Actinomycetes</taxon>
        <taxon>Mycobacteriales</taxon>
        <taxon>Nocardiaceae</taxon>
        <taxon>Rhodococcoides</taxon>
    </lineage>
</organism>
<feature type="transmembrane region" description="Helical" evidence="1">
    <location>
        <begin position="179"/>
        <end position="199"/>
    </location>
</feature>
<dbReference type="Proteomes" id="UP000654257">
    <property type="component" value="Unassembled WGS sequence"/>
</dbReference>
<evidence type="ECO:0000313" key="3">
    <source>
        <dbReference type="Proteomes" id="UP000654257"/>
    </source>
</evidence>